<reference evidence="2" key="1">
    <citation type="submission" date="2020-05" db="EMBL/GenBank/DDBJ databases">
        <authorList>
            <person name="Chiriac C."/>
            <person name="Salcher M."/>
            <person name="Ghai R."/>
            <person name="Kavagutti S V."/>
        </authorList>
    </citation>
    <scope>NUCLEOTIDE SEQUENCE</scope>
</reference>
<evidence type="ECO:0000259" key="1">
    <source>
        <dbReference type="PROSITE" id="PS50053"/>
    </source>
</evidence>
<accession>A0A6J6KER3</accession>
<dbReference type="Pfam" id="PF08817">
    <property type="entry name" value="YukD"/>
    <property type="match status" value="1"/>
</dbReference>
<gene>
    <name evidence="2" type="ORF">UFOPK2157_01092</name>
</gene>
<dbReference type="InterPro" id="IPR029071">
    <property type="entry name" value="Ubiquitin-like_domsf"/>
</dbReference>
<name>A0A6J6KER3_9ZZZZ</name>
<sequence length="89" mass="9573">MSELDITVKDVSGAQRQEVTVPGNAAALKIIAALVNQMNLPVNSPDNTPMSYKFHHEETGRQIKDEMTLLEAGVSNGDSLRLVPEIVAG</sequence>
<dbReference type="InterPro" id="IPR024962">
    <property type="entry name" value="YukD-like"/>
</dbReference>
<organism evidence="2">
    <name type="scientific">freshwater metagenome</name>
    <dbReference type="NCBI Taxonomy" id="449393"/>
    <lineage>
        <taxon>unclassified sequences</taxon>
        <taxon>metagenomes</taxon>
        <taxon>ecological metagenomes</taxon>
    </lineage>
</organism>
<feature type="domain" description="Ubiquitin-like" evidence="1">
    <location>
        <begin position="4"/>
        <end position="89"/>
    </location>
</feature>
<dbReference type="InterPro" id="IPR000626">
    <property type="entry name" value="Ubiquitin-like_dom"/>
</dbReference>
<dbReference type="SUPFAM" id="SSF54236">
    <property type="entry name" value="Ubiquitin-like"/>
    <property type="match status" value="1"/>
</dbReference>
<protein>
    <submittedName>
        <fullName evidence="2">Unannotated protein</fullName>
    </submittedName>
</protein>
<evidence type="ECO:0000313" key="2">
    <source>
        <dbReference type="EMBL" id="CAB4648271.1"/>
    </source>
</evidence>
<dbReference type="AlphaFoldDB" id="A0A6J6KER3"/>
<dbReference type="PROSITE" id="PS50053">
    <property type="entry name" value="UBIQUITIN_2"/>
    <property type="match status" value="1"/>
</dbReference>
<dbReference type="EMBL" id="CAEZVW010000079">
    <property type="protein sequence ID" value="CAB4648271.1"/>
    <property type="molecule type" value="Genomic_DNA"/>
</dbReference>
<proteinExistence type="predicted"/>